<comment type="caution">
    <text evidence="2">The sequence shown here is derived from an EMBL/GenBank/DDBJ whole genome shotgun (WGS) entry which is preliminary data.</text>
</comment>
<dbReference type="EMBL" id="BGPR01055901">
    <property type="protein sequence ID" value="GBO32453.1"/>
    <property type="molecule type" value="Genomic_DNA"/>
</dbReference>
<evidence type="ECO:0000259" key="1">
    <source>
        <dbReference type="Pfam" id="PF13358"/>
    </source>
</evidence>
<dbReference type="GO" id="GO:0003676">
    <property type="term" value="F:nucleic acid binding"/>
    <property type="evidence" value="ECO:0007669"/>
    <property type="project" value="InterPro"/>
</dbReference>
<keyword evidence="3" id="KW-1185">Reference proteome</keyword>
<dbReference type="Gene3D" id="3.30.420.10">
    <property type="entry name" value="Ribonuclease H-like superfamily/Ribonuclease H"/>
    <property type="match status" value="1"/>
</dbReference>
<dbReference type="SUPFAM" id="SSF53098">
    <property type="entry name" value="Ribonuclease H-like"/>
    <property type="match status" value="1"/>
</dbReference>
<dbReference type="OrthoDB" id="4843387at2759"/>
<evidence type="ECO:0000313" key="3">
    <source>
        <dbReference type="Proteomes" id="UP000499080"/>
    </source>
</evidence>
<dbReference type="InterPro" id="IPR012337">
    <property type="entry name" value="RNaseH-like_sf"/>
</dbReference>
<reference evidence="2 3" key="1">
    <citation type="journal article" date="2019" name="Sci. Rep.">
        <title>Orb-weaving spider Araneus ventricosus genome elucidates the spidroin gene catalogue.</title>
        <authorList>
            <person name="Kono N."/>
            <person name="Nakamura H."/>
            <person name="Ohtoshi R."/>
            <person name="Moran D.A.P."/>
            <person name="Shinohara A."/>
            <person name="Yoshida Y."/>
            <person name="Fujiwara M."/>
            <person name="Mori M."/>
            <person name="Tomita M."/>
            <person name="Arakawa K."/>
        </authorList>
    </citation>
    <scope>NUCLEOTIDE SEQUENCE [LARGE SCALE GENOMIC DNA]</scope>
</reference>
<proteinExistence type="predicted"/>
<dbReference type="AlphaFoldDB" id="A0A4Y2W447"/>
<dbReference type="InterPro" id="IPR038717">
    <property type="entry name" value="Tc1-like_DDE_dom"/>
</dbReference>
<gene>
    <name evidence="2" type="primary">tc1a_205</name>
    <name evidence="2" type="ORF">AVEN_80582_1</name>
</gene>
<accession>A0A4Y2W447</accession>
<protein>
    <submittedName>
        <fullName evidence="2">Transposable element Tc1 transposase</fullName>
    </submittedName>
</protein>
<sequence>MVWGCFANSGRGNLVFIENHMDQYKYINILKVNLKIAAQKLPIQNTFNLHQDNGSKHTSLNVRLWLLYNCPKVIKTPPYSPDLNPIEYVWHELEKRTRKHGISSEKQLKAILTVEWIKIEHSYTKKVESLPKKETREVFWDGPCDFKQLSDYEDHTLAGTLSPKFLTTPAGGSLAQRMISYQADLQWNRVSNLGVSIPEAETLPQVHGGD</sequence>
<name>A0A4Y2W447_ARAVE</name>
<organism evidence="2 3">
    <name type="scientific">Araneus ventricosus</name>
    <name type="common">Orbweaver spider</name>
    <name type="synonym">Epeira ventricosa</name>
    <dbReference type="NCBI Taxonomy" id="182803"/>
    <lineage>
        <taxon>Eukaryota</taxon>
        <taxon>Metazoa</taxon>
        <taxon>Ecdysozoa</taxon>
        <taxon>Arthropoda</taxon>
        <taxon>Chelicerata</taxon>
        <taxon>Arachnida</taxon>
        <taxon>Araneae</taxon>
        <taxon>Araneomorphae</taxon>
        <taxon>Entelegynae</taxon>
        <taxon>Araneoidea</taxon>
        <taxon>Araneidae</taxon>
        <taxon>Araneus</taxon>
    </lineage>
</organism>
<dbReference type="Proteomes" id="UP000499080">
    <property type="component" value="Unassembled WGS sequence"/>
</dbReference>
<dbReference type="InterPro" id="IPR036397">
    <property type="entry name" value="RNaseH_sf"/>
</dbReference>
<evidence type="ECO:0000313" key="2">
    <source>
        <dbReference type="EMBL" id="GBO32453.1"/>
    </source>
</evidence>
<feature type="domain" description="Tc1-like transposase DDE" evidence="1">
    <location>
        <begin position="46"/>
        <end position="109"/>
    </location>
</feature>
<dbReference type="Pfam" id="PF13358">
    <property type="entry name" value="DDE_3"/>
    <property type="match status" value="1"/>
</dbReference>